<organism evidence="1 2">
    <name type="scientific">Roseibium porphyridii</name>
    <dbReference type="NCBI Taxonomy" id="2866279"/>
    <lineage>
        <taxon>Bacteria</taxon>
        <taxon>Pseudomonadati</taxon>
        <taxon>Pseudomonadota</taxon>
        <taxon>Alphaproteobacteria</taxon>
        <taxon>Hyphomicrobiales</taxon>
        <taxon>Stappiaceae</taxon>
        <taxon>Roseibium</taxon>
    </lineage>
</organism>
<keyword evidence="2" id="KW-1185">Reference proteome</keyword>
<evidence type="ECO:0000313" key="1">
    <source>
        <dbReference type="EMBL" id="WFE91603.1"/>
    </source>
</evidence>
<name>A0ABY8F7X3_9HYPH</name>
<dbReference type="EMBL" id="CP120863">
    <property type="protein sequence ID" value="WFE91603.1"/>
    <property type="molecule type" value="Genomic_DNA"/>
</dbReference>
<evidence type="ECO:0000313" key="2">
    <source>
        <dbReference type="Proteomes" id="UP001209803"/>
    </source>
</evidence>
<gene>
    <name evidence="1" type="ORF">K1718_09655</name>
</gene>
<reference evidence="1 2" key="1">
    <citation type="submission" date="2023-03" db="EMBL/GenBank/DDBJ databases">
        <title>Roseibium porphyridii sp. nov. and Roseibium rhodosorbium sp. nov. isolated from marine algae, Porphyridium cruentum and Rhodosorus marinus, respectively.</title>
        <authorList>
            <person name="Lee M.W."/>
            <person name="Choi B.J."/>
            <person name="Lee J.K."/>
            <person name="Choi D.G."/>
            <person name="Baek J.H."/>
            <person name="Bayburt H."/>
            <person name="Kim J.M."/>
            <person name="Han D.M."/>
            <person name="Kim K.H."/>
            <person name="Jeon C.O."/>
        </authorList>
    </citation>
    <scope>NUCLEOTIDE SEQUENCE [LARGE SCALE GENOMIC DNA]</scope>
    <source>
        <strain evidence="1 2">KMA01</strain>
    </source>
</reference>
<proteinExistence type="predicted"/>
<protein>
    <submittedName>
        <fullName evidence="1">Uncharacterized protein</fullName>
    </submittedName>
</protein>
<sequence>MTDWKWEWTPGVGVGPIKFGTPIEEYIERFDLKLRVSEGTTSTGLGSYTIQDFAKSVATDLGKVESVECEDYFGFRGKNLIGMSEEELITHMGSDPDKIGVGVLYENGSVQTPFEYDGLGLIVWFEDEKLISAAAMEIIDD</sequence>
<dbReference type="RefSeq" id="WP_152500726.1">
    <property type="nucleotide sequence ID" value="NZ_CP120863.1"/>
</dbReference>
<dbReference type="Proteomes" id="UP001209803">
    <property type="component" value="Chromosome"/>
</dbReference>
<accession>A0ABY8F7X3</accession>